<evidence type="ECO:0000256" key="1">
    <source>
        <dbReference type="SAM" id="MobiDB-lite"/>
    </source>
</evidence>
<protein>
    <submittedName>
        <fullName evidence="2">Uncharacterized protein</fullName>
    </submittedName>
</protein>
<dbReference type="EMBL" id="CP144752">
    <property type="protein sequence ID" value="WVZ88821.1"/>
    <property type="molecule type" value="Genomic_DNA"/>
</dbReference>
<keyword evidence="3" id="KW-1185">Reference proteome</keyword>
<gene>
    <name evidence="2" type="ORF">U9M48_035292</name>
</gene>
<feature type="region of interest" description="Disordered" evidence="1">
    <location>
        <begin position="388"/>
        <end position="420"/>
    </location>
</feature>
<reference evidence="2 3" key="1">
    <citation type="submission" date="2024-02" db="EMBL/GenBank/DDBJ databases">
        <title>High-quality chromosome-scale genome assembly of Pensacola bahiagrass (Paspalum notatum Flugge var. saurae).</title>
        <authorList>
            <person name="Vega J.M."/>
            <person name="Podio M."/>
            <person name="Orjuela J."/>
            <person name="Siena L.A."/>
            <person name="Pessino S.C."/>
            <person name="Combes M.C."/>
            <person name="Mariac C."/>
            <person name="Albertini E."/>
            <person name="Pupilli F."/>
            <person name="Ortiz J.P.A."/>
            <person name="Leblanc O."/>
        </authorList>
    </citation>
    <scope>NUCLEOTIDE SEQUENCE [LARGE SCALE GENOMIC DNA]</scope>
    <source>
        <strain evidence="2">R1</strain>
        <tissue evidence="2">Leaf</tissue>
    </source>
</reference>
<dbReference type="Proteomes" id="UP001341281">
    <property type="component" value="Chromosome 08"/>
</dbReference>
<dbReference type="AlphaFoldDB" id="A0AAQ3X7Q2"/>
<feature type="compositionally biased region" description="Low complexity" evidence="1">
    <location>
        <begin position="271"/>
        <end position="284"/>
    </location>
</feature>
<organism evidence="2 3">
    <name type="scientific">Paspalum notatum var. saurae</name>
    <dbReference type="NCBI Taxonomy" id="547442"/>
    <lineage>
        <taxon>Eukaryota</taxon>
        <taxon>Viridiplantae</taxon>
        <taxon>Streptophyta</taxon>
        <taxon>Embryophyta</taxon>
        <taxon>Tracheophyta</taxon>
        <taxon>Spermatophyta</taxon>
        <taxon>Magnoliopsida</taxon>
        <taxon>Liliopsida</taxon>
        <taxon>Poales</taxon>
        <taxon>Poaceae</taxon>
        <taxon>PACMAD clade</taxon>
        <taxon>Panicoideae</taxon>
        <taxon>Andropogonodae</taxon>
        <taxon>Paspaleae</taxon>
        <taxon>Paspalinae</taxon>
        <taxon>Paspalum</taxon>
    </lineage>
</organism>
<feature type="non-terminal residue" evidence="2">
    <location>
        <position position="1"/>
    </location>
</feature>
<feature type="region of interest" description="Disordered" evidence="1">
    <location>
        <begin position="26"/>
        <end position="139"/>
    </location>
</feature>
<sequence>MAKFGLIGRRLEWFGGLEVVHDVLHGSDAGGDGDEEADEAHGLQHPPPRLAAADLEPGDVHADGEVDGERPESERADEPQHGVEEWQEHGNERGEHDDDGAEDELERRDGDGGGRPARQAHVVGGVDELGVGPAAGDAALEPREDGLREHLVRADEVHDDADVGGVDEPEGLVEGEAREDVARRGVAEGGVARAAQQEVEDGGGAEAVERGALHGAVLGGRRPERVLDLDEHVGEGVGEGDVAEGEEHVEGGGLAAGEGGAERGAGERAARGAGVRGPPLGGAEAEADEGVGEGGGDGDDGEPGDVVEAGQLREQELEEAEHHHVRAPRRVAVRAAHALPRAPEVDVLGGTAEQDVGAAEVAAHGVDVLAVDGAVDGVREAVAVGQQRRGVVTQEKPRRTRGPTTHPSCATVHASASTPDPTTAATMCDVAVHTVPAH</sequence>
<name>A0AAQ3X7Q2_PASNO</name>
<evidence type="ECO:0000313" key="2">
    <source>
        <dbReference type="EMBL" id="WVZ88821.1"/>
    </source>
</evidence>
<proteinExistence type="predicted"/>
<feature type="compositionally biased region" description="Basic and acidic residues" evidence="1">
    <location>
        <begin position="58"/>
        <end position="96"/>
    </location>
</feature>
<feature type="compositionally biased region" description="Acidic residues" evidence="1">
    <location>
        <begin position="285"/>
        <end position="305"/>
    </location>
</feature>
<feature type="compositionally biased region" description="Basic and acidic residues" evidence="1">
    <location>
        <begin position="260"/>
        <end position="270"/>
    </location>
</feature>
<evidence type="ECO:0000313" key="3">
    <source>
        <dbReference type="Proteomes" id="UP001341281"/>
    </source>
</evidence>
<accession>A0AAQ3X7Q2</accession>
<feature type="region of interest" description="Disordered" evidence="1">
    <location>
        <begin position="231"/>
        <end position="306"/>
    </location>
</feature>